<protein>
    <recommendedName>
        <fullName evidence="13">Cholesterol oxidase</fullName>
        <ecNumber evidence="12">1.1.3.6</ecNumber>
        <ecNumber evidence="10">5.3.3.1</ecNumber>
    </recommendedName>
    <alternativeName>
        <fullName evidence="14">Cholesterol isomerase</fullName>
    </alternativeName>
</protein>
<dbReference type="PANTHER" id="PTHR47470:SF1">
    <property type="entry name" value="FAD-DEPENDENT OXIDOREDUCTASE 2 FAD BINDING DOMAIN-CONTAINING PROTEIN"/>
    <property type="match status" value="1"/>
</dbReference>
<accession>A0A6J7UA34</accession>
<keyword evidence="2" id="KW-0153">Cholesterol metabolism</keyword>
<dbReference type="InterPro" id="IPR007867">
    <property type="entry name" value="GMC_OxRtase_C"/>
</dbReference>
<reference evidence="16" key="1">
    <citation type="submission" date="2020-05" db="EMBL/GenBank/DDBJ databases">
        <authorList>
            <person name="Chiriac C."/>
            <person name="Salcher M."/>
            <person name="Ghai R."/>
            <person name="Kavagutti S V."/>
        </authorList>
    </citation>
    <scope>NUCLEOTIDE SEQUENCE</scope>
</reference>
<keyword evidence="5" id="KW-0560">Oxidoreductase</keyword>
<feature type="domain" description="Glucose-methanol-choline oxidoreductase C-terminal" evidence="15">
    <location>
        <begin position="198"/>
        <end position="252"/>
    </location>
</feature>
<keyword evidence="4" id="KW-0274">FAD</keyword>
<name>A0A6J7UA34_9ZZZZ</name>
<evidence type="ECO:0000256" key="7">
    <source>
        <dbReference type="ARBA" id="ARBA00023166"/>
    </source>
</evidence>
<evidence type="ECO:0000256" key="4">
    <source>
        <dbReference type="ARBA" id="ARBA00022827"/>
    </source>
</evidence>
<dbReference type="GO" id="GO:0008203">
    <property type="term" value="P:cholesterol metabolic process"/>
    <property type="evidence" value="ECO:0007669"/>
    <property type="project" value="UniProtKB-KW"/>
</dbReference>
<evidence type="ECO:0000256" key="1">
    <source>
        <dbReference type="ARBA" id="ARBA00001974"/>
    </source>
</evidence>
<keyword evidence="3" id="KW-0285">Flavoprotein</keyword>
<evidence type="ECO:0000256" key="12">
    <source>
        <dbReference type="ARBA" id="ARBA00049723"/>
    </source>
</evidence>
<evidence type="ECO:0000256" key="2">
    <source>
        <dbReference type="ARBA" id="ARBA00022548"/>
    </source>
</evidence>
<proteinExistence type="predicted"/>
<evidence type="ECO:0000256" key="8">
    <source>
        <dbReference type="ARBA" id="ARBA00023221"/>
    </source>
</evidence>
<evidence type="ECO:0000256" key="5">
    <source>
        <dbReference type="ARBA" id="ARBA00023002"/>
    </source>
</evidence>
<evidence type="ECO:0000256" key="10">
    <source>
        <dbReference type="ARBA" id="ARBA00038856"/>
    </source>
</evidence>
<gene>
    <name evidence="16" type="ORF">UFOPK4366_00439</name>
</gene>
<comment type="cofactor">
    <cofactor evidence="1">
        <name>FAD</name>
        <dbReference type="ChEBI" id="CHEBI:57692"/>
    </cofactor>
</comment>
<comment type="pathway">
    <text evidence="11">Steroid metabolism; cholesterol degradation.</text>
</comment>
<dbReference type="AlphaFoldDB" id="A0A6J7UA34"/>
<dbReference type="EC" id="1.1.3.6" evidence="12"/>
<dbReference type="EMBL" id="CAFBQS010000060">
    <property type="protein sequence ID" value="CAB5062350.1"/>
    <property type="molecule type" value="Genomic_DNA"/>
</dbReference>
<dbReference type="Gene3D" id="3.50.50.60">
    <property type="entry name" value="FAD/NAD(P)-binding domain"/>
    <property type="match status" value="2"/>
</dbReference>
<evidence type="ECO:0000256" key="3">
    <source>
        <dbReference type="ARBA" id="ARBA00022630"/>
    </source>
</evidence>
<keyword evidence="8" id="KW-0753">Steroid metabolism</keyword>
<sequence length="300" mass="32810">MVVAAGTFNTQKLLHRMKSKGLLPKLSSQLGKLSRTNSEALTGAMMPNSSIDYSAGCAITSSFFPDENTHIEPVRYGKGSNLMGLLQTIMTDGSSAKVRRKQWIKQFRLKPVLLFKILNVRKWSERTVIALTMQNVDSSISVRGKRSIFGWHLTSENDSTNPNATYIPAANEVVKHIASKNHGITGGHIGDLINAPFTAHFVGGCVIGSSENKGVIDPYHRVWNYPTLHIVDGSTITANLGVNPSLTITAQAERAFSLWPNKGDVDSRPNQTQKYQRLSQVVPNNPIVPSHAPAALRIIS</sequence>
<evidence type="ECO:0000313" key="16">
    <source>
        <dbReference type="EMBL" id="CAB5062350.1"/>
    </source>
</evidence>
<dbReference type="Pfam" id="PF05199">
    <property type="entry name" value="GMC_oxred_C"/>
    <property type="match status" value="1"/>
</dbReference>
<dbReference type="PANTHER" id="PTHR47470">
    <property type="entry name" value="CHOLESTEROL OXIDASE"/>
    <property type="match status" value="1"/>
</dbReference>
<dbReference type="EC" id="5.3.3.1" evidence="10"/>
<keyword evidence="6" id="KW-0443">Lipid metabolism</keyword>
<evidence type="ECO:0000256" key="13">
    <source>
        <dbReference type="ARBA" id="ARBA00049744"/>
    </source>
</evidence>
<evidence type="ECO:0000256" key="11">
    <source>
        <dbReference type="ARBA" id="ARBA00049645"/>
    </source>
</evidence>
<dbReference type="Gene3D" id="3.30.410.10">
    <property type="entry name" value="Cholesterol Oxidase, domain 2"/>
    <property type="match status" value="1"/>
</dbReference>
<keyword evidence="7" id="KW-1207">Sterol metabolism</keyword>
<evidence type="ECO:0000256" key="14">
    <source>
        <dbReference type="ARBA" id="ARBA00049778"/>
    </source>
</evidence>
<dbReference type="InterPro" id="IPR036188">
    <property type="entry name" value="FAD/NAD-bd_sf"/>
</dbReference>
<dbReference type="InterPro" id="IPR052542">
    <property type="entry name" value="Cholesterol_Oxidase"/>
</dbReference>
<dbReference type="GO" id="GO:0016995">
    <property type="term" value="F:cholesterol oxidase activity"/>
    <property type="evidence" value="ECO:0007669"/>
    <property type="project" value="UniProtKB-EC"/>
</dbReference>
<dbReference type="GO" id="GO:0004769">
    <property type="term" value="F:steroid Delta-isomerase activity"/>
    <property type="evidence" value="ECO:0007669"/>
    <property type="project" value="UniProtKB-EC"/>
</dbReference>
<organism evidence="16">
    <name type="scientific">freshwater metagenome</name>
    <dbReference type="NCBI Taxonomy" id="449393"/>
    <lineage>
        <taxon>unclassified sequences</taxon>
        <taxon>metagenomes</taxon>
        <taxon>ecological metagenomes</taxon>
    </lineage>
</organism>
<evidence type="ECO:0000256" key="9">
    <source>
        <dbReference type="ARBA" id="ARBA00023235"/>
    </source>
</evidence>
<keyword evidence="9" id="KW-0413">Isomerase</keyword>
<evidence type="ECO:0000256" key="6">
    <source>
        <dbReference type="ARBA" id="ARBA00023098"/>
    </source>
</evidence>
<dbReference type="SUPFAM" id="SSF51905">
    <property type="entry name" value="FAD/NAD(P)-binding domain"/>
    <property type="match status" value="1"/>
</dbReference>
<evidence type="ECO:0000259" key="15">
    <source>
        <dbReference type="Pfam" id="PF05199"/>
    </source>
</evidence>